<dbReference type="AlphaFoldDB" id="A0A8K0E317"/>
<keyword evidence="6" id="KW-0521">NADP</keyword>
<dbReference type="SUPFAM" id="SSF51735">
    <property type="entry name" value="NAD(P)-binding Rossmann-fold domains"/>
    <property type="match status" value="1"/>
</dbReference>
<evidence type="ECO:0000256" key="9">
    <source>
        <dbReference type="ARBA" id="ARBA00039148"/>
    </source>
</evidence>
<keyword evidence="11" id="KW-0472">Membrane</keyword>
<dbReference type="EC" id="1.14.13.168" evidence="9"/>
<keyword evidence="5" id="KW-0274">FAD</keyword>
<dbReference type="Pfam" id="PF13738">
    <property type="entry name" value="Pyr_redox_3"/>
    <property type="match status" value="1"/>
</dbReference>
<protein>
    <recommendedName>
        <fullName evidence="9">indole-3-pyruvate monooxygenase</fullName>
        <ecNumber evidence="9">1.14.13.168</ecNumber>
    </recommendedName>
</protein>
<comment type="cofactor">
    <cofactor evidence="1">
        <name>FAD</name>
        <dbReference type="ChEBI" id="CHEBI:57692"/>
    </cofactor>
</comment>
<comment type="similarity">
    <text evidence="3">Belongs to the FMO family.</text>
</comment>
<keyword evidence="4" id="KW-0285">Flavoprotein</keyword>
<organism evidence="12 13">
    <name type="scientific">Rhamnella rubrinervis</name>
    <dbReference type="NCBI Taxonomy" id="2594499"/>
    <lineage>
        <taxon>Eukaryota</taxon>
        <taxon>Viridiplantae</taxon>
        <taxon>Streptophyta</taxon>
        <taxon>Embryophyta</taxon>
        <taxon>Tracheophyta</taxon>
        <taxon>Spermatophyta</taxon>
        <taxon>Magnoliopsida</taxon>
        <taxon>eudicotyledons</taxon>
        <taxon>Gunneridae</taxon>
        <taxon>Pentapetalae</taxon>
        <taxon>rosids</taxon>
        <taxon>fabids</taxon>
        <taxon>Rosales</taxon>
        <taxon>Rhamnaceae</taxon>
        <taxon>rhamnoid group</taxon>
        <taxon>Rhamneae</taxon>
        <taxon>Rhamnella</taxon>
    </lineage>
</organism>
<evidence type="ECO:0000256" key="5">
    <source>
        <dbReference type="ARBA" id="ARBA00022827"/>
    </source>
</evidence>
<evidence type="ECO:0000256" key="2">
    <source>
        <dbReference type="ARBA" id="ARBA00004814"/>
    </source>
</evidence>
<evidence type="ECO:0000256" key="8">
    <source>
        <dbReference type="ARBA" id="ARBA00023070"/>
    </source>
</evidence>
<dbReference type="Gene3D" id="3.50.50.60">
    <property type="entry name" value="FAD/NAD(P)-binding domain"/>
    <property type="match status" value="1"/>
</dbReference>
<dbReference type="PANTHER" id="PTHR43539:SF9">
    <property type="entry name" value="INDOLE-3-PYRUVATE MONOOXYGENASE YUCCA11-RELATED"/>
    <property type="match status" value="1"/>
</dbReference>
<gene>
    <name evidence="12" type="ORF">FNV43_RR17673</name>
</gene>
<feature type="transmembrane region" description="Helical" evidence="11">
    <location>
        <begin position="213"/>
        <end position="242"/>
    </location>
</feature>
<dbReference type="PRINTS" id="PR00368">
    <property type="entry name" value="FADPNR"/>
</dbReference>
<evidence type="ECO:0000256" key="11">
    <source>
        <dbReference type="SAM" id="Phobius"/>
    </source>
</evidence>
<dbReference type="GO" id="GO:0050660">
    <property type="term" value="F:flavin adenine dinucleotide binding"/>
    <property type="evidence" value="ECO:0007669"/>
    <property type="project" value="TreeGrafter"/>
</dbReference>
<dbReference type="EMBL" id="VOIH02000008">
    <property type="protein sequence ID" value="KAF3439396.1"/>
    <property type="molecule type" value="Genomic_DNA"/>
</dbReference>
<evidence type="ECO:0000256" key="4">
    <source>
        <dbReference type="ARBA" id="ARBA00022630"/>
    </source>
</evidence>
<reference evidence="12" key="1">
    <citation type="submission" date="2020-03" db="EMBL/GenBank/DDBJ databases">
        <title>A high-quality chromosome-level genome assembly of a woody plant with both climbing and erect habits, Rhamnella rubrinervis.</title>
        <authorList>
            <person name="Lu Z."/>
            <person name="Yang Y."/>
            <person name="Zhu X."/>
            <person name="Sun Y."/>
        </authorList>
    </citation>
    <scope>NUCLEOTIDE SEQUENCE</scope>
    <source>
        <strain evidence="12">BYM</strain>
        <tissue evidence="12">Leaf</tissue>
    </source>
</reference>
<accession>A0A8K0E317</accession>
<comment type="pathway">
    <text evidence="2">Plant hormone metabolism; auxin biosynthesis.</text>
</comment>
<evidence type="ECO:0000256" key="1">
    <source>
        <dbReference type="ARBA" id="ARBA00001974"/>
    </source>
</evidence>
<keyword evidence="13" id="KW-1185">Reference proteome</keyword>
<dbReference type="GO" id="GO:0009851">
    <property type="term" value="P:auxin biosynthetic process"/>
    <property type="evidence" value="ECO:0007669"/>
    <property type="project" value="UniProtKB-KW"/>
</dbReference>
<evidence type="ECO:0000313" key="12">
    <source>
        <dbReference type="EMBL" id="KAF3439396.1"/>
    </source>
</evidence>
<dbReference type="GO" id="GO:0103075">
    <property type="term" value="F:indole-3-pyruvate monooxygenase activity"/>
    <property type="evidence" value="ECO:0007669"/>
    <property type="project" value="UniProtKB-EC"/>
</dbReference>
<evidence type="ECO:0000256" key="3">
    <source>
        <dbReference type="ARBA" id="ARBA00009183"/>
    </source>
</evidence>
<evidence type="ECO:0000313" key="13">
    <source>
        <dbReference type="Proteomes" id="UP000796880"/>
    </source>
</evidence>
<name>A0A8K0E317_9ROSA</name>
<dbReference type="Proteomes" id="UP000796880">
    <property type="component" value="Unassembled WGS sequence"/>
</dbReference>
<keyword evidence="8" id="KW-0073">Auxin biosynthesis</keyword>
<evidence type="ECO:0000256" key="10">
    <source>
        <dbReference type="ARBA" id="ARBA00047707"/>
    </source>
</evidence>
<keyword evidence="7" id="KW-0560">Oxidoreductase</keyword>
<keyword evidence="11" id="KW-0812">Transmembrane</keyword>
<dbReference type="PANTHER" id="PTHR43539">
    <property type="entry name" value="FLAVIN-BINDING MONOOXYGENASE-LIKE PROTEIN (AFU_ORTHOLOGUE AFUA_4G09220)"/>
    <property type="match status" value="1"/>
</dbReference>
<evidence type="ECO:0000256" key="6">
    <source>
        <dbReference type="ARBA" id="ARBA00022857"/>
    </source>
</evidence>
<dbReference type="InterPro" id="IPR036188">
    <property type="entry name" value="FAD/NAD-bd_sf"/>
</dbReference>
<comment type="catalytic activity">
    <reaction evidence="10">
        <text>indole-3-pyruvate + NADPH + O2 + H(+) = (indol-3-yl)acetate + CO2 + NADP(+) + H2O</text>
        <dbReference type="Rhea" id="RHEA:34331"/>
        <dbReference type="ChEBI" id="CHEBI:15377"/>
        <dbReference type="ChEBI" id="CHEBI:15378"/>
        <dbReference type="ChEBI" id="CHEBI:15379"/>
        <dbReference type="ChEBI" id="CHEBI:16526"/>
        <dbReference type="ChEBI" id="CHEBI:17640"/>
        <dbReference type="ChEBI" id="CHEBI:30854"/>
        <dbReference type="ChEBI" id="CHEBI:57783"/>
        <dbReference type="ChEBI" id="CHEBI:58349"/>
        <dbReference type="EC" id="1.14.13.168"/>
    </reaction>
</comment>
<evidence type="ECO:0000256" key="7">
    <source>
        <dbReference type="ARBA" id="ARBA00023002"/>
    </source>
</evidence>
<proteinExistence type="inferred from homology"/>
<comment type="caution">
    <text evidence="12">The sequence shown here is derived from an EMBL/GenBank/DDBJ whole genome shotgun (WGS) entry which is preliminary data.</text>
</comment>
<sequence length="408" mass="45806">MEEVEVIVVGAGPAGLATSGCLNRLNISNIVLEKEDCCGSLWKKRAYDRLKLHLAKQFCQLPHMPYPQGTPKYIPRKGFVQYLDNYVSNLGISPRCHRKVESAFYDMKTKKWCVTAKNMESNDVLEVYSCKFLVVATGENSEGYIPQLSGFESFKGEFMHSSKYENGKAFSGKEVLVIGCGNSGMEIAYDLTNYNVKTSICVRNPVHVLTTEIVFVGMFLLKVGFPLMLVDMIVVILSILRYGNISKYGFKRPKQGPFRTKNITGRTPPLMLGIKNIEGKIVKFENGEVNSFDGIIFATGYKSTVNYWLKDENLLFTENGMPKSRNDWKGQNGLYCAGFSGRGLLGISKDAENIANDIFCPRRKQEKKLKDVSGFVLCFFVKSCCVSYNNLGILETKRANAQNLSWQI</sequence>
<keyword evidence="11" id="KW-1133">Transmembrane helix</keyword>
<dbReference type="OrthoDB" id="66881at2759"/>
<dbReference type="PRINTS" id="PR00469">
    <property type="entry name" value="PNDRDTASEII"/>
</dbReference>
<dbReference type="SUPFAM" id="SSF51905">
    <property type="entry name" value="FAD/NAD(P)-binding domain"/>
    <property type="match status" value="1"/>
</dbReference>
<dbReference type="InterPro" id="IPR036291">
    <property type="entry name" value="NAD(P)-bd_dom_sf"/>
</dbReference>
<dbReference type="InterPro" id="IPR050982">
    <property type="entry name" value="Auxin_biosynth/cation_transpt"/>
</dbReference>